<protein>
    <submittedName>
        <fullName evidence="5">Family 1 glycosylhydrolase</fullName>
    </submittedName>
</protein>
<accession>A0A6H0UTB9</accession>
<evidence type="ECO:0000313" key="7">
    <source>
        <dbReference type="Proteomes" id="UP000501558"/>
    </source>
</evidence>
<dbReference type="PANTHER" id="PTHR10353">
    <property type="entry name" value="GLYCOSYL HYDROLASE"/>
    <property type="match status" value="1"/>
</dbReference>
<evidence type="ECO:0000313" key="8">
    <source>
        <dbReference type="Proteomes" id="UP000501945"/>
    </source>
</evidence>
<dbReference type="GO" id="GO:0008422">
    <property type="term" value="F:beta-glucosidase activity"/>
    <property type="evidence" value="ECO:0007669"/>
    <property type="project" value="TreeGrafter"/>
</dbReference>
<dbReference type="RefSeq" id="WP_167838975.1">
    <property type="nucleotide sequence ID" value="NZ_CP047614.1"/>
</dbReference>
<sequence length="464" mass="53646">MKTFPENFLWGAATSAPQSEGASRIDGKSDSTWDKWFEMAPERFNDNQGPQITSDMYHQYKEDVQRMKAIGMNSFRTSISWTRLLPDGQHLNPKAVAFYRDYFQELKANGIEPIINLFHFDMPWWLMEKGGWESRESVDTFAYYAKTAFQAFGDLVQNWTTFNEPMVHIECSYLQGYHYPAIHDFKKAVQAGYHTLMAHIKAVSEFRKLQIENAKIGILLNISPAYAKSDAPEDLRAKEIADHLNIFSFLDTTVLGQVPDFLIEILAANQLLPKTVAGDKALIANNPVDFVGMNYYQPFRVQAKLDGKQPAEDPSDLYASYVWPNRRMNEYRGWEIYPEALYDVAMLMKTKYHNIPWFVSENGMGVADEARFADKTGMIQDDYRIAFMQEHLVQLQRGIEAGSHCFGYHAWTFADCWSWLNGYRNRYGFYSVDLADHQKRTVKKSGLWFKTLTENNGFEATEFE</sequence>
<dbReference type="PANTHER" id="PTHR10353:SF139">
    <property type="entry name" value="6-PHOSPHO-BETA-GLUCOSIDASE GMUD"/>
    <property type="match status" value="1"/>
</dbReference>
<evidence type="ECO:0000256" key="4">
    <source>
        <dbReference type="RuleBase" id="RU003690"/>
    </source>
</evidence>
<dbReference type="FunFam" id="3.20.20.80:FF:000004">
    <property type="entry name" value="Beta-glucosidase 6-phospho-beta-glucosidase"/>
    <property type="match status" value="1"/>
</dbReference>
<evidence type="ECO:0000256" key="2">
    <source>
        <dbReference type="ARBA" id="ARBA00022801"/>
    </source>
</evidence>
<keyword evidence="7" id="KW-1185">Reference proteome</keyword>
<dbReference type="EMBL" id="CP047628">
    <property type="protein sequence ID" value="QIW58918.1"/>
    <property type="molecule type" value="Genomic_DNA"/>
</dbReference>
<dbReference type="Proteomes" id="UP000501558">
    <property type="component" value="Chromosome"/>
</dbReference>
<dbReference type="Pfam" id="PF00232">
    <property type="entry name" value="Glyco_hydro_1"/>
    <property type="match status" value="1"/>
</dbReference>
<evidence type="ECO:0000256" key="3">
    <source>
        <dbReference type="ARBA" id="ARBA00023295"/>
    </source>
</evidence>
<gene>
    <name evidence="6" type="ORF">GU334_08375</name>
    <name evidence="5" type="ORF">GU336_09755</name>
</gene>
<dbReference type="EMBL" id="CP047616">
    <property type="protein sequence ID" value="QIW54395.1"/>
    <property type="molecule type" value="Genomic_DNA"/>
</dbReference>
<evidence type="ECO:0000256" key="1">
    <source>
        <dbReference type="ARBA" id="ARBA00010838"/>
    </source>
</evidence>
<dbReference type="InterPro" id="IPR001360">
    <property type="entry name" value="Glyco_hydro_1"/>
</dbReference>
<evidence type="ECO:0000313" key="5">
    <source>
        <dbReference type="EMBL" id="QIW54395.1"/>
    </source>
</evidence>
<keyword evidence="2 5" id="KW-0378">Hydrolase</keyword>
<dbReference type="GO" id="GO:0005829">
    <property type="term" value="C:cytosol"/>
    <property type="evidence" value="ECO:0007669"/>
    <property type="project" value="TreeGrafter"/>
</dbReference>
<comment type="similarity">
    <text evidence="1 4">Belongs to the glycosyl hydrolase 1 family.</text>
</comment>
<dbReference type="GO" id="GO:0016052">
    <property type="term" value="P:carbohydrate catabolic process"/>
    <property type="evidence" value="ECO:0007669"/>
    <property type="project" value="TreeGrafter"/>
</dbReference>
<dbReference type="SUPFAM" id="SSF51445">
    <property type="entry name" value="(Trans)glycosidases"/>
    <property type="match status" value="1"/>
</dbReference>
<proteinExistence type="inferred from homology"/>
<dbReference type="Gene3D" id="3.20.20.80">
    <property type="entry name" value="Glycosidases"/>
    <property type="match status" value="1"/>
</dbReference>
<dbReference type="PRINTS" id="PR00131">
    <property type="entry name" value="GLHYDRLASE1"/>
</dbReference>
<name>A0A6H0UTB9_9LACT</name>
<keyword evidence="3" id="KW-0326">Glycosidase</keyword>
<dbReference type="InterPro" id="IPR017853">
    <property type="entry name" value="GH"/>
</dbReference>
<reference evidence="7 8" key="1">
    <citation type="submission" date="2019-12" db="EMBL/GenBank/DDBJ databases">
        <title>Whole genome sequences of Lactococcus raffinolactis strains isolated from sewage.</title>
        <authorList>
            <person name="Ybazeta G."/>
            <person name="Ross M."/>
            <person name="Brabant-Kirwan D."/>
            <person name="Saleh M."/>
            <person name="Dillon J.A."/>
            <person name="Splinter K."/>
            <person name="Nokhbeh R."/>
        </authorList>
    </citation>
    <scope>NUCLEOTIDE SEQUENCE [LARGE SCALE GENOMIC DNA]</scope>
    <source>
        <strain evidence="6 7">Lr_19_14</strain>
        <strain evidence="5 8">Lr_19_5</strain>
    </source>
</reference>
<organism evidence="5 8">
    <name type="scientific">Pseudolactococcus raffinolactis</name>
    <dbReference type="NCBI Taxonomy" id="1366"/>
    <lineage>
        <taxon>Bacteria</taxon>
        <taxon>Bacillati</taxon>
        <taxon>Bacillota</taxon>
        <taxon>Bacilli</taxon>
        <taxon>Lactobacillales</taxon>
        <taxon>Streptococcaceae</taxon>
        <taxon>Pseudolactococcus</taxon>
    </lineage>
</organism>
<evidence type="ECO:0000313" key="6">
    <source>
        <dbReference type="EMBL" id="QIW58918.1"/>
    </source>
</evidence>
<dbReference type="AlphaFoldDB" id="A0A6H0UTB9"/>
<dbReference type="Proteomes" id="UP000501945">
    <property type="component" value="Chromosome"/>
</dbReference>